<proteinExistence type="predicted"/>
<comment type="caution">
    <text evidence="2">The sequence shown here is derived from an EMBL/GenBank/DDBJ whole genome shotgun (WGS) entry which is preliminary data.</text>
</comment>
<evidence type="ECO:0000259" key="1">
    <source>
        <dbReference type="Pfam" id="PF20266"/>
    </source>
</evidence>
<dbReference type="InterPro" id="IPR024810">
    <property type="entry name" value="MAB21L/cGLR"/>
</dbReference>
<feature type="domain" description="Mab-21-like HhH/H2TH-like" evidence="1">
    <location>
        <begin position="238"/>
        <end position="327"/>
    </location>
</feature>
<gene>
    <name evidence="2" type="ORF">MEDL_3301</name>
</gene>
<reference evidence="2" key="1">
    <citation type="submission" date="2021-03" db="EMBL/GenBank/DDBJ databases">
        <authorList>
            <person name="Bekaert M."/>
        </authorList>
    </citation>
    <scope>NUCLEOTIDE SEQUENCE</scope>
</reference>
<dbReference type="OrthoDB" id="269173at2759"/>
<accession>A0A8S3PXM8</accession>
<protein>
    <recommendedName>
        <fullName evidence="1">Mab-21-like HhH/H2TH-like domain-containing protein</fullName>
    </recommendedName>
</protein>
<name>A0A8S3PXM8_MYTED</name>
<dbReference type="SMART" id="SM01265">
    <property type="entry name" value="Mab-21"/>
    <property type="match status" value="1"/>
</dbReference>
<organism evidence="2 3">
    <name type="scientific">Mytilus edulis</name>
    <name type="common">Blue mussel</name>
    <dbReference type="NCBI Taxonomy" id="6550"/>
    <lineage>
        <taxon>Eukaryota</taxon>
        <taxon>Metazoa</taxon>
        <taxon>Spiralia</taxon>
        <taxon>Lophotrochozoa</taxon>
        <taxon>Mollusca</taxon>
        <taxon>Bivalvia</taxon>
        <taxon>Autobranchia</taxon>
        <taxon>Pteriomorphia</taxon>
        <taxon>Mytilida</taxon>
        <taxon>Mytiloidea</taxon>
        <taxon>Mytilidae</taxon>
        <taxon>Mytilinae</taxon>
        <taxon>Mytilus</taxon>
    </lineage>
</organism>
<evidence type="ECO:0000313" key="2">
    <source>
        <dbReference type="EMBL" id="CAG2187853.1"/>
    </source>
</evidence>
<dbReference type="PANTHER" id="PTHR10656">
    <property type="entry name" value="CELL FATE DETERMINING PROTEIN MAB21-RELATED"/>
    <property type="match status" value="1"/>
</dbReference>
<dbReference type="InterPro" id="IPR046906">
    <property type="entry name" value="Mab-21_HhH/H2TH-like"/>
</dbReference>
<dbReference type="Gene3D" id="1.10.1410.40">
    <property type="match status" value="1"/>
</dbReference>
<dbReference type="PANTHER" id="PTHR10656:SF69">
    <property type="entry name" value="MAB-21-LIKE HHH_H2TH-LIKE DOMAIN-CONTAINING PROTEIN"/>
    <property type="match status" value="1"/>
</dbReference>
<dbReference type="Pfam" id="PF20266">
    <property type="entry name" value="Mab-21_C"/>
    <property type="match status" value="1"/>
</dbReference>
<dbReference type="EMBL" id="CAJPWZ010000188">
    <property type="protein sequence ID" value="CAG2187853.1"/>
    <property type="molecule type" value="Genomic_DNA"/>
</dbReference>
<sequence length="526" mass="60811">MGYMLSKESSFRKDTYVKTKEQQEEISIKVSKFIAKIIATPPLKLKMIGIYHDIYERFFGPWGRVTGSYADNLSMSTSDVDIILDNFSVNSSPEIAINNSCPMELVIFTDDDDIPSGCCWLRAYQRDAFKGKYVPSVSTSFPFVRVNGLTKQVTDAEWNLVDTQRIQICKTLPPVLLKWANRTRKTWPLQSTIEEALEQGCHVISLPSKISSDEFTEVEFRLGYGAMEKLLTESLNDCQKQCYILLKITLKEYIEPQFPEEDIVSSYVMKMLIFWMSEETDSDTWRPECLLDCLDMCLGRLFDWVESGYCPNFFIPEYNLFRTKLTSIHSNKFTCLMREIVDLKWKVLWKGNQYIMAINKDVCTKLYHCLCAAMGSEEVVTVRRQFFASADYFTERSDFALITSGSRAEGLDMGSDLDIMLLFKNVHISEERTEESFRIPNNIVMDTDECKPCFSQLKGYSCHFDSLIKLALTPHGQEYRLESERIRYLLLSFTWLFKPFHFHGPCVSDETERGLCDLTVCLRCPV</sequence>
<dbReference type="Proteomes" id="UP000683360">
    <property type="component" value="Unassembled WGS sequence"/>
</dbReference>
<dbReference type="AlphaFoldDB" id="A0A8S3PXM8"/>
<keyword evidence="3" id="KW-1185">Reference proteome</keyword>
<evidence type="ECO:0000313" key="3">
    <source>
        <dbReference type="Proteomes" id="UP000683360"/>
    </source>
</evidence>